<name>A0A837G658_9VIBR</name>
<comment type="caution">
    <text evidence="1">The sequence shown here is derived from an EMBL/GenBank/DDBJ whole genome shotgun (WGS) entry which is preliminary data.</text>
</comment>
<reference evidence="1" key="1">
    <citation type="journal article" date="2015" name="BMC Genomics">
        <title>Genome mining reveals unlocked bioactive potential of marine Gram-negative bacteria.</title>
        <authorList>
            <person name="Machado H."/>
            <person name="Sonnenschein E.C."/>
            <person name="Melchiorsen J."/>
            <person name="Gram L."/>
        </authorList>
    </citation>
    <scope>NUCLEOTIDE SEQUENCE</scope>
    <source>
        <strain evidence="1">S2052</strain>
    </source>
</reference>
<dbReference type="PROSITE" id="PS51257">
    <property type="entry name" value="PROKAR_LIPOPROTEIN"/>
    <property type="match status" value="1"/>
</dbReference>
<dbReference type="EMBL" id="JXXR01000016">
    <property type="protein sequence ID" value="KJY71373.1"/>
    <property type="molecule type" value="Genomic_DNA"/>
</dbReference>
<proteinExistence type="predicted"/>
<evidence type="ECO:0008006" key="2">
    <source>
        <dbReference type="Google" id="ProtNLM"/>
    </source>
</evidence>
<dbReference type="AlphaFoldDB" id="A0A837G658"/>
<accession>A0A837G658</accession>
<protein>
    <recommendedName>
        <fullName evidence="2">Lipoprotein</fullName>
    </recommendedName>
</protein>
<evidence type="ECO:0000313" key="1">
    <source>
        <dbReference type="EMBL" id="KJY71373.1"/>
    </source>
</evidence>
<organism evidence="1">
    <name type="scientific">Vibrio coralliilyticus</name>
    <dbReference type="NCBI Taxonomy" id="190893"/>
    <lineage>
        <taxon>Bacteria</taxon>
        <taxon>Pseudomonadati</taxon>
        <taxon>Pseudomonadota</taxon>
        <taxon>Gammaproteobacteria</taxon>
        <taxon>Vibrionales</taxon>
        <taxon>Vibrionaceae</taxon>
        <taxon>Vibrio</taxon>
    </lineage>
</organism>
<gene>
    <name evidence="1" type="ORF">TW71_15275</name>
</gene>
<sequence>MKRLSKLILLVAFVSGCSSNIISSEEAAENWERRLDYCIDYAKSNKVDFPNTPWFDSLSFEEKKSVIGYIYNYNERICMNDVSETLRLSLKRDNNTVLMDQYSTDLSPLDEISAERMKGLDKTEILKIQKVFSAPFSIRHVLTEENLYPHQ</sequence>